<dbReference type="AlphaFoldDB" id="A0A0C2J3N5"/>
<dbReference type="InterPro" id="IPR051938">
    <property type="entry name" value="Apopto_cytoskel_mod"/>
</dbReference>
<keyword evidence="2" id="KW-0863">Zinc-finger</keyword>
<keyword evidence="2" id="KW-0479">Metal-binding</keyword>
<dbReference type="InterPro" id="IPR002939">
    <property type="entry name" value="DnaJ_C"/>
</dbReference>
<dbReference type="GO" id="GO:0031072">
    <property type="term" value="F:heat shock protein binding"/>
    <property type="evidence" value="ECO:0007669"/>
    <property type="project" value="InterPro"/>
</dbReference>
<accession>A0A0C2J3N5</accession>
<dbReference type="Proteomes" id="UP000031668">
    <property type="component" value="Unassembled WGS sequence"/>
</dbReference>
<feature type="domain" description="CR-type" evidence="3">
    <location>
        <begin position="1"/>
        <end position="69"/>
    </location>
</feature>
<dbReference type="InterPro" id="IPR001305">
    <property type="entry name" value="HSP_DnaJ_Cys-rich_dom"/>
</dbReference>
<dbReference type="GO" id="GO:0008270">
    <property type="term" value="F:zinc ion binding"/>
    <property type="evidence" value="ECO:0007669"/>
    <property type="project" value="UniProtKB-KW"/>
</dbReference>
<protein>
    <submittedName>
        <fullName evidence="4">Chaperone protein DnaJ</fullName>
    </submittedName>
</protein>
<proteinExistence type="predicted"/>
<reference evidence="4 5" key="1">
    <citation type="journal article" date="2014" name="Genome Biol. Evol.">
        <title>The genome of the myxosporean Thelohanellus kitauei shows adaptations to nutrient acquisition within its fish host.</title>
        <authorList>
            <person name="Yang Y."/>
            <person name="Xiong J."/>
            <person name="Zhou Z."/>
            <person name="Huo F."/>
            <person name="Miao W."/>
            <person name="Ran C."/>
            <person name="Liu Y."/>
            <person name="Zhang J."/>
            <person name="Feng J."/>
            <person name="Wang M."/>
            <person name="Wang M."/>
            <person name="Wang L."/>
            <person name="Yao B."/>
        </authorList>
    </citation>
    <scope>NUCLEOTIDE SEQUENCE [LARGE SCALE GENOMIC DNA]</scope>
    <source>
        <strain evidence="4">Wuqing</strain>
    </source>
</reference>
<dbReference type="PANTHER" id="PTHR44145">
    <property type="entry name" value="DNAJ HOMOLOG SUBFAMILY A MEMBER 3, MITOCHONDRIAL"/>
    <property type="match status" value="1"/>
</dbReference>
<dbReference type="OrthoDB" id="10256793at2759"/>
<name>A0A0C2J3N5_THEKT</name>
<keyword evidence="5" id="KW-1185">Reference proteome</keyword>
<dbReference type="Gene3D" id="2.60.260.20">
    <property type="entry name" value="Urease metallochaperone UreE, N-terminal domain"/>
    <property type="match status" value="1"/>
</dbReference>
<evidence type="ECO:0000259" key="3">
    <source>
        <dbReference type="PROSITE" id="PS51188"/>
    </source>
</evidence>
<dbReference type="CDD" id="cd10719">
    <property type="entry name" value="DnaJ_zf"/>
    <property type="match status" value="1"/>
</dbReference>
<evidence type="ECO:0000313" key="4">
    <source>
        <dbReference type="EMBL" id="KII63667.1"/>
    </source>
</evidence>
<comment type="caution">
    <text evidence="4">The sequence shown here is derived from an EMBL/GenBank/DDBJ whole genome shotgun (WGS) entry which is preliminary data.</text>
</comment>
<dbReference type="PROSITE" id="PS51188">
    <property type="entry name" value="ZF_CR"/>
    <property type="match status" value="1"/>
</dbReference>
<organism evidence="4 5">
    <name type="scientific">Thelohanellus kitauei</name>
    <name type="common">Myxosporean</name>
    <dbReference type="NCBI Taxonomy" id="669202"/>
    <lineage>
        <taxon>Eukaryota</taxon>
        <taxon>Metazoa</taxon>
        <taxon>Cnidaria</taxon>
        <taxon>Myxozoa</taxon>
        <taxon>Myxosporea</taxon>
        <taxon>Bivalvulida</taxon>
        <taxon>Platysporina</taxon>
        <taxon>Myxobolidae</taxon>
        <taxon>Thelohanellus</taxon>
    </lineage>
</organism>
<dbReference type="PANTHER" id="PTHR44145:SF3">
    <property type="entry name" value="DNAJ HOMOLOG SUBFAMILY A MEMBER 3, MITOCHONDRIAL"/>
    <property type="match status" value="1"/>
</dbReference>
<keyword evidence="2" id="KW-0862">Zinc</keyword>
<dbReference type="GO" id="GO:0051082">
    <property type="term" value="F:unfolded protein binding"/>
    <property type="evidence" value="ECO:0007669"/>
    <property type="project" value="InterPro"/>
</dbReference>
<feature type="zinc finger region" description="CR-type" evidence="2">
    <location>
        <begin position="1"/>
        <end position="69"/>
    </location>
</feature>
<dbReference type="Gene3D" id="2.10.230.10">
    <property type="entry name" value="Heat shock protein DnaJ, cysteine-rich domain"/>
    <property type="match status" value="1"/>
</dbReference>
<dbReference type="SUPFAM" id="SSF57938">
    <property type="entry name" value="DnaJ/Hsp40 cysteine-rich domain"/>
    <property type="match status" value="1"/>
</dbReference>
<evidence type="ECO:0000256" key="1">
    <source>
        <dbReference type="ARBA" id="ARBA00023186"/>
    </source>
</evidence>
<dbReference type="EMBL" id="JWZT01004623">
    <property type="protein sequence ID" value="KII63667.1"/>
    <property type="molecule type" value="Genomic_DNA"/>
</dbReference>
<dbReference type="Pfam" id="PF01556">
    <property type="entry name" value="DnaJ_C"/>
    <property type="match status" value="1"/>
</dbReference>
<evidence type="ECO:0000313" key="5">
    <source>
        <dbReference type="Proteomes" id="UP000031668"/>
    </source>
</evidence>
<sequence>MTTCDSCKGSKVDIGSNAVICSVCKGKGTVTRSESIIVFTVACNHCRGTGYSSAYPCRTCSGQGYSHSTHSTKIDIPPGTEDGQSMAFTNNVTEVLITIRVKKSDTYQKIGDHIYSDLNVDVYTALLGGTITGQTVYGPINVKVSVLNI</sequence>
<evidence type="ECO:0000256" key="2">
    <source>
        <dbReference type="PROSITE-ProRule" id="PRU00546"/>
    </source>
</evidence>
<dbReference type="InterPro" id="IPR036410">
    <property type="entry name" value="HSP_DnaJ_Cys-rich_dom_sf"/>
</dbReference>
<keyword evidence="1" id="KW-0143">Chaperone</keyword>
<gene>
    <name evidence="4" type="ORF">RF11_06203</name>
</gene>